<comment type="catalytic activity">
    <reaction evidence="7">
        <text>DNA(n) + a 2'-deoxyribonucleoside 5'-triphosphate = DNA(n+1) + diphosphate</text>
        <dbReference type="Rhea" id="RHEA:22508"/>
        <dbReference type="Rhea" id="RHEA-COMP:17339"/>
        <dbReference type="Rhea" id="RHEA-COMP:17340"/>
        <dbReference type="ChEBI" id="CHEBI:33019"/>
        <dbReference type="ChEBI" id="CHEBI:61560"/>
        <dbReference type="ChEBI" id="CHEBI:173112"/>
        <dbReference type="EC" id="2.7.7.7"/>
    </reaction>
</comment>
<dbReference type="Pfam" id="PF13177">
    <property type="entry name" value="DNA_pol3_delta2"/>
    <property type="match status" value="1"/>
</dbReference>
<dbReference type="RefSeq" id="WP_240256872.1">
    <property type="nucleotide sequence ID" value="NZ_JAKTTI010000030.1"/>
</dbReference>
<keyword evidence="3 9" id="KW-0808">Transferase</keyword>
<dbReference type="NCBIfam" id="NF005972">
    <property type="entry name" value="PRK08058.1"/>
    <property type="match status" value="1"/>
</dbReference>
<evidence type="ECO:0000313" key="10">
    <source>
        <dbReference type="Proteomes" id="UP001431131"/>
    </source>
</evidence>
<evidence type="ECO:0000256" key="3">
    <source>
        <dbReference type="ARBA" id="ARBA00022679"/>
    </source>
</evidence>
<sequence>MEKTWEQLEEYQPMVLKMVGNSLKKERVAHAYLFEGSRGTGKKEVAFLLAKSLFCTNKQDYRPCNDCVNCRRISSGNHPDIHMIEPDGQSIKKGQIQALQEEFSKTGVESNRKIYIINHADKMTANAANSLLKFLEEPSSQTVAILVTEQIHRILNTILSRCQVLSFKPLLPKVISEQLVNEGISTTIASLIANTTNNLEEARRLSTDAWFGQCRSIVLQLYEVLNTRPADAFFVIQDKWLQHFKEKDQLSFGLDILLLVYKDLLYIQLGDEESIIFHDQVVKFKQYALQTSSRRISDQITAIFEAKRRLHTNMNPHLLMEQLVIKLQEGLKLV</sequence>
<dbReference type="GO" id="GO:0008408">
    <property type="term" value="F:3'-5' exonuclease activity"/>
    <property type="evidence" value="ECO:0007669"/>
    <property type="project" value="InterPro"/>
</dbReference>
<name>A0AAW5E217_9BACI</name>
<dbReference type="PANTHER" id="PTHR11669:SF8">
    <property type="entry name" value="DNA POLYMERASE III SUBUNIT DELTA"/>
    <property type="match status" value="1"/>
</dbReference>
<dbReference type="SUPFAM" id="SSF52540">
    <property type="entry name" value="P-loop containing nucleoside triphosphate hydrolases"/>
    <property type="match status" value="1"/>
</dbReference>
<dbReference type="InterPro" id="IPR004622">
    <property type="entry name" value="DNA_pol_HolB"/>
</dbReference>
<dbReference type="Proteomes" id="UP001431131">
    <property type="component" value="Unassembled WGS sequence"/>
</dbReference>
<dbReference type="GO" id="GO:0009360">
    <property type="term" value="C:DNA polymerase III complex"/>
    <property type="evidence" value="ECO:0007669"/>
    <property type="project" value="InterPro"/>
</dbReference>
<evidence type="ECO:0000259" key="8">
    <source>
        <dbReference type="Pfam" id="PF09115"/>
    </source>
</evidence>
<evidence type="ECO:0000256" key="1">
    <source>
        <dbReference type="ARBA" id="ARBA00012417"/>
    </source>
</evidence>
<dbReference type="Gene3D" id="3.40.50.300">
    <property type="entry name" value="P-loop containing nucleotide triphosphate hydrolases"/>
    <property type="match status" value="1"/>
</dbReference>
<dbReference type="NCBIfam" id="TIGR00678">
    <property type="entry name" value="holB"/>
    <property type="match status" value="1"/>
</dbReference>
<keyword evidence="4 9" id="KW-0548">Nucleotidyltransferase</keyword>
<proteinExistence type="predicted"/>
<keyword evidence="10" id="KW-1185">Reference proteome</keyword>
<dbReference type="PANTHER" id="PTHR11669">
    <property type="entry name" value="REPLICATION FACTOR C / DNA POLYMERASE III GAMMA-TAU SUBUNIT"/>
    <property type="match status" value="1"/>
</dbReference>
<keyword evidence="6" id="KW-0239">DNA-directed DNA polymerase</keyword>
<dbReference type="InterPro" id="IPR050238">
    <property type="entry name" value="DNA_Rep/Repair_Clamp_Loader"/>
</dbReference>
<protein>
    <recommendedName>
        <fullName evidence="2">DNA polymerase III subunit delta'</fullName>
        <ecNumber evidence="1">2.7.7.7</ecNumber>
    </recommendedName>
</protein>
<dbReference type="GO" id="GO:0003887">
    <property type="term" value="F:DNA-directed DNA polymerase activity"/>
    <property type="evidence" value="ECO:0007669"/>
    <property type="project" value="UniProtKB-KW"/>
</dbReference>
<comment type="caution">
    <text evidence="9">The sequence shown here is derived from an EMBL/GenBank/DDBJ whole genome shotgun (WGS) entry which is preliminary data.</text>
</comment>
<dbReference type="FunFam" id="3.40.50.300:FF:001255">
    <property type="entry name" value="DNA polymerase III subunit delta"/>
    <property type="match status" value="1"/>
</dbReference>
<dbReference type="InterPro" id="IPR027417">
    <property type="entry name" value="P-loop_NTPase"/>
</dbReference>
<dbReference type="InterPro" id="IPR015199">
    <property type="entry name" value="DNA_pol_III_delta_C"/>
</dbReference>
<accession>A0AAW5E217</accession>
<reference evidence="9" key="1">
    <citation type="submission" date="2022-02" db="EMBL/GenBank/DDBJ databases">
        <title>Fredinandcohnia quinoae sp. nov. isolated from Chenopodium quinoa seeds.</title>
        <authorList>
            <person name="Saati-Santamaria Z."/>
            <person name="Flores-Felix J.D."/>
            <person name="Igual J.M."/>
            <person name="Velazquez E."/>
            <person name="Garcia-Fraile P."/>
            <person name="Martinez-Molina E."/>
        </authorList>
    </citation>
    <scope>NUCLEOTIDE SEQUENCE</scope>
    <source>
        <strain evidence="9">SECRCQ15</strain>
    </source>
</reference>
<dbReference type="EMBL" id="JAKTTI010000030">
    <property type="protein sequence ID" value="MCH1626957.1"/>
    <property type="molecule type" value="Genomic_DNA"/>
</dbReference>
<feature type="domain" description="DNA polymerase III delta subunit C-terminal" evidence="8">
    <location>
        <begin position="241"/>
        <end position="328"/>
    </location>
</feature>
<evidence type="ECO:0000256" key="4">
    <source>
        <dbReference type="ARBA" id="ARBA00022695"/>
    </source>
</evidence>
<evidence type="ECO:0000256" key="6">
    <source>
        <dbReference type="ARBA" id="ARBA00022932"/>
    </source>
</evidence>
<evidence type="ECO:0000256" key="7">
    <source>
        <dbReference type="ARBA" id="ARBA00049244"/>
    </source>
</evidence>
<dbReference type="EC" id="2.7.7.7" evidence="1"/>
<evidence type="ECO:0000256" key="2">
    <source>
        <dbReference type="ARBA" id="ARBA00014363"/>
    </source>
</evidence>
<evidence type="ECO:0000313" key="9">
    <source>
        <dbReference type="EMBL" id="MCH1626957.1"/>
    </source>
</evidence>
<dbReference type="GO" id="GO:0006261">
    <property type="term" value="P:DNA-templated DNA replication"/>
    <property type="evidence" value="ECO:0007669"/>
    <property type="project" value="TreeGrafter"/>
</dbReference>
<keyword evidence="5" id="KW-0235">DNA replication</keyword>
<dbReference type="Pfam" id="PF09115">
    <property type="entry name" value="DNApol3-delta_C"/>
    <property type="match status" value="1"/>
</dbReference>
<evidence type="ECO:0000256" key="5">
    <source>
        <dbReference type="ARBA" id="ARBA00022705"/>
    </source>
</evidence>
<dbReference type="GO" id="GO:0003677">
    <property type="term" value="F:DNA binding"/>
    <property type="evidence" value="ECO:0007669"/>
    <property type="project" value="InterPro"/>
</dbReference>
<organism evidence="9 10">
    <name type="scientific">Fredinandcohnia quinoae</name>
    <dbReference type="NCBI Taxonomy" id="2918902"/>
    <lineage>
        <taxon>Bacteria</taxon>
        <taxon>Bacillati</taxon>
        <taxon>Bacillota</taxon>
        <taxon>Bacilli</taxon>
        <taxon>Bacillales</taxon>
        <taxon>Bacillaceae</taxon>
        <taxon>Fredinandcohnia</taxon>
    </lineage>
</organism>
<gene>
    <name evidence="9" type="primary">holB</name>
    <name evidence="9" type="ORF">MJG50_16610</name>
</gene>
<dbReference type="AlphaFoldDB" id="A0AAW5E217"/>